<dbReference type="SUPFAM" id="SSF55785">
    <property type="entry name" value="PYP-like sensor domain (PAS domain)"/>
    <property type="match status" value="1"/>
</dbReference>
<dbReference type="PANTHER" id="PTHR43711:SF1">
    <property type="entry name" value="HISTIDINE KINASE 1"/>
    <property type="match status" value="1"/>
</dbReference>
<evidence type="ECO:0000256" key="2">
    <source>
        <dbReference type="ARBA" id="ARBA00004236"/>
    </source>
</evidence>
<gene>
    <name evidence="14" type="ORF">EJC49_21960</name>
</gene>
<keyword evidence="15" id="KW-1185">Reference proteome</keyword>
<dbReference type="InterPro" id="IPR035965">
    <property type="entry name" value="PAS-like_dom_sf"/>
</dbReference>
<keyword evidence="9" id="KW-0067">ATP-binding</keyword>
<feature type="transmembrane region" description="Helical" evidence="12">
    <location>
        <begin position="93"/>
        <end position="112"/>
    </location>
</feature>
<dbReference type="CDD" id="cd00130">
    <property type="entry name" value="PAS"/>
    <property type="match status" value="1"/>
</dbReference>
<protein>
    <recommendedName>
        <fullName evidence="3">histidine kinase</fullName>
        <ecNumber evidence="3">2.7.13.3</ecNumber>
    </recommendedName>
</protein>
<evidence type="ECO:0000313" key="15">
    <source>
        <dbReference type="Proteomes" id="UP000278398"/>
    </source>
</evidence>
<dbReference type="Proteomes" id="UP000278398">
    <property type="component" value="Unassembled WGS sequence"/>
</dbReference>
<dbReference type="Pfam" id="PF02518">
    <property type="entry name" value="HATPase_c"/>
    <property type="match status" value="1"/>
</dbReference>
<dbReference type="CDD" id="cd00082">
    <property type="entry name" value="HisKA"/>
    <property type="match status" value="1"/>
</dbReference>
<dbReference type="SMART" id="SM00388">
    <property type="entry name" value="HisKA"/>
    <property type="match status" value="1"/>
</dbReference>
<keyword evidence="12" id="KW-0812">Transmembrane</keyword>
<evidence type="ECO:0000256" key="9">
    <source>
        <dbReference type="ARBA" id="ARBA00022840"/>
    </source>
</evidence>
<dbReference type="EC" id="2.7.13.3" evidence="3"/>
<comment type="caution">
    <text evidence="14">The sequence shown here is derived from an EMBL/GenBank/DDBJ whole genome shotgun (WGS) entry which is preliminary data.</text>
</comment>
<keyword evidence="8 14" id="KW-0418">Kinase</keyword>
<keyword evidence="4" id="KW-1003">Cell membrane</keyword>
<dbReference type="PROSITE" id="PS50109">
    <property type="entry name" value="HIS_KIN"/>
    <property type="match status" value="1"/>
</dbReference>
<dbReference type="FunFam" id="3.30.565.10:FF:000023">
    <property type="entry name" value="PAS domain-containing sensor histidine kinase"/>
    <property type="match status" value="1"/>
</dbReference>
<dbReference type="PANTHER" id="PTHR43711">
    <property type="entry name" value="TWO-COMPONENT HISTIDINE KINASE"/>
    <property type="match status" value="1"/>
</dbReference>
<feature type="domain" description="Histidine kinase" evidence="13">
    <location>
        <begin position="343"/>
        <end position="563"/>
    </location>
</feature>
<name>A0A3R9YP76_9HYPH</name>
<proteinExistence type="predicted"/>
<dbReference type="GO" id="GO:0000155">
    <property type="term" value="F:phosphorelay sensor kinase activity"/>
    <property type="evidence" value="ECO:0007669"/>
    <property type="project" value="InterPro"/>
</dbReference>
<dbReference type="PRINTS" id="PR00344">
    <property type="entry name" value="BCTRLSENSOR"/>
</dbReference>
<dbReference type="InterPro" id="IPR004358">
    <property type="entry name" value="Sig_transdc_His_kin-like_C"/>
</dbReference>
<dbReference type="InterPro" id="IPR003661">
    <property type="entry name" value="HisK_dim/P_dom"/>
</dbReference>
<feature type="transmembrane region" description="Helical" evidence="12">
    <location>
        <begin position="65"/>
        <end position="86"/>
    </location>
</feature>
<evidence type="ECO:0000256" key="11">
    <source>
        <dbReference type="ARBA" id="ARBA00023136"/>
    </source>
</evidence>
<evidence type="ECO:0000256" key="4">
    <source>
        <dbReference type="ARBA" id="ARBA00022475"/>
    </source>
</evidence>
<keyword evidence="12" id="KW-1133">Transmembrane helix</keyword>
<sequence>MSRLPTGTSEGCSRLGQACGRLVHPSIADAGERELHRRLLAVALAGPLVIGGAFAQVLFPAVSLPMALAAICIVFVVGWTAAVAIAQTGSRAIAAPLLLAFAAAPVAVVIHLGGGVNSPLFLAWLPLVIEPWFALRSRSALRAGLAAMAAAIGGAIALSLLWPDAVQPAAASHWLLPIAYGMTLWLRRGAFSDVDESAPSEAALPPLEAILPGVVLRLTRAGDVVDCSDRSRTLLRLEPEFLHGAGLMERIHVADRIAWLTALADLRDGADLRQVELRLRLPADGQRRDGGYHSFAVDLMGQGRADAGFVALLRDNAAHADLREALADANHRAEIGKARFLATVSHELRTPLNAIIGFSDMLASGMAGPLASDRQRDYVGLVRESGEHLLAIVNSILDVARIESGTYPILPETFRLADAVDTSLSMVSCQAKTKDVTLVRDIDAAKGDLFADRRAIQQILINLLSNAVKFTPQGGRVILTAASDARRVTLTVADTGIGISADDLARIGRPFVQVLNDYTRQYEGTGLGLSLVKGLVELQAGSMTIDSAPGEGTLVTVTLPIRTPPRQQDMFDAEIVAIPPAAKPRTSADEALRQSA</sequence>
<dbReference type="InterPro" id="IPR000014">
    <property type="entry name" value="PAS"/>
</dbReference>
<evidence type="ECO:0000256" key="3">
    <source>
        <dbReference type="ARBA" id="ARBA00012438"/>
    </source>
</evidence>
<evidence type="ECO:0000256" key="7">
    <source>
        <dbReference type="ARBA" id="ARBA00022741"/>
    </source>
</evidence>
<keyword evidence="10" id="KW-0902">Two-component regulatory system</keyword>
<dbReference type="GO" id="GO:0005524">
    <property type="term" value="F:ATP binding"/>
    <property type="evidence" value="ECO:0007669"/>
    <property type="project" value="UniProtKB-KW"/>
</dbReference>
<evidence type="ECO:0000256" key="5">
    <source>
        <dbReference type="ARBA" id="ARBA00022553"/>
    </source>
</evidence>
<keyword evidence="11 12" id="KW-0472">Membrane</keyword>
<feature type="transmembrane region" description="Helical" evidence="12">
    <location>
        <begin position="142"/>
        <end position="162"/>
    </location>
</feature>
<dbReference type="Gene3D" id="3.30.565.10">
    <property type="entry name" value="Histidine kinase-like ATPase, C-terminal domain"/>
    <property type="match status" value="1"/>
</dbReference>
<dbReference type="SUPFAM" id="SSF55874">
    <property type="entry name" value="ATPase domain of HSP90 chaperone/DNA topoisomerase II/histidine kinase"/>
    <property type="match status" value="1"/>
</dbReference>
<dbReference type="Gene3D" id="1.10.287.130">
    <property type="match status" value="1"/>
</dbReference>
<evidence type="ECO:0000259" key="13">
    <source>
        <dbReference type="PROSITE" id="PS50109"/>
    </source>
</evidence>
<dbReference type="InterPro" id="IPR050736">
    <property type="entry name" value="Sensor_HK_Regulatory"/>
</dbReference>
<dbReference type="SUPFAM" id="SSF47384">
    <property type="entry name" value="Homodimeric domain of signal transducing histidine kinase"/>
    <property type="match status" value="1"/>
</dbReference>
<dbReference type="GO" id="GO:0005886">
    <property type="term" value="C:plasma membrane"/>
    <property type="evidence" value="ECO:0007669"/>
    <property type="project" value="UniProtKB-SubCell"/>
</dbReference>
<accession>A0A3R9YP76</accession>
<dbReference type="SMART" id="SM00387">
    <property type="entry name" value="HATPase_c"/>
    <property type="match status" value="1"/>
</dbReference>
<dbReference type="InterPro" id="IPR005467">
    <property type="entry name" value="His_kinase_dom"/>
</dbReference>
<organism evidence="14 15">
    <name type="scientific">Aquibium carbonis</name>
    <dbReference type="NCBI Taxonomy" id="2495581"/>
    <lineage>
        <taxon>Bacteria</taxon>
        <taxon>Pseudomonadati</taxon>
        <taxon>Pseudomonadota</taxon>
        <taxon>Alphaproteobacteria</taxon>
        <taxon>Hyphomicrobiales</taxon>
        <taxon>Phyllobacteriaceae</taxon>
        <taxon>Aquibium</taxon>
    </lineage>
</organism>
<dbReference type="AlphaFoldDB" id="A0A3R9YP76"/>
<evidence type="ECO:0000313" key="14">
    <source>
        <dbReference type="EMBL" id="RST83841.1"/>
    </source>
</evidence>
<keyword evidence="7" id="KW-0547">Nucleotide-binding</keyword>
<evidence type="ECO:0000256" key="10">
    <source>
        <dbReference type="ARBA" id="ARBA00023012"/>
    </source>
</evidence>
<dbReference type="InterPro" id="IPR003594">
    <property type="entry name" value="HATPase_dom"/>
</dbReference>
<dbReference type="InterPro" id="IPR036097">
    <property type="entry name" value="HisK_dim/P_sf"/>
</dbReference>
<evidence type="ECO:0000256" key="1">
    <source>
        <dbReference type="ARBA" id="ARBA00000085"/>
    </source>
</evidence>
<evidence type="ECO:0000256" key="12">
    <source>
        <dbReference type="SAM" id="Phobius"/>
    </source>
</evidence>
<dbReference type="InterPro" id="IPR036890">
    <property type="entry name" value="HATPase_C_sf"/>
</dbReference>
<dbReference type="RefSeq" id="WP_126702074.1">
    <property type="nucleotide sequence ID" value="NZ_RWKW01000100.1"/>
</dbReference>
<feature type="transmembrane region" description="Helical" evidence="12">
    <location>
        <begin position="39"/>
        <end position="59"/>
    </location>
</feature>
<dbReference type="EMBL" id="RWKW01000100">
    <property type="protein sequence ID" value="RST83841.1"/>
    <property type="molecule type" value="Genomic_DNA"/>
</dbReference>
<comment type="catalytic activity">
    <reaction evidence="1">
        <text>ATP + protein L-histidine = ADP + protein N-phospho-L-histidine.</text>
        <dbReference type="EC" id="2.7.13.3"/>
    </reaction>
</comment>
<keyword evidence="5" id="KW-0597">Phosphoprotein</keyword>
<dbReference type="OrthoDB" id="9813151at2"/>
<evidence type="ECO:0000256" key="6">
    <source>
        <dbReference type="ARBA" id="ARBA00022679"/>
    </source>
</evidence>
<comment type="subcellular location">
    <subcellularLocation>
        <location evidence="2">Cell membrane</location>
    </subcellularLocation>
</comment>
<dbReference type="Pfam" id="PF00512">
    <property type="entry name" value="HisKA"/>
    <property type="match status" value="1"/>
</dbReference>
<reference evidence="14 15" key="1">
    <citation type="submission" date="2018-12" db="EMBL/GenBank/DDBJ databases">
        <title>Mesorhizobium carbonis sp. nov., isolated from coal mine water.</title>
        <authorList>
            <person name="Xin W."/>
            <person name="Xu Z."/>
            <person name="Xiang F."/>
            <person name="Zhang J."/>
            <person name="Xi L."/>
            <person name="Liu J."/>
        </authorList>
    </citation>
    <scope>NUCLEOTIDE SEQUENCE [LARGE SCALE GENOMIC DNA]</scope>
    <source>
        <strain evidence="14 15">B2.3</strain>
    </source>
</reference>
<dbReference type="CDD" id="cd16922">
    <property type="entry name" value="HATPase_EvgS-ArcB-TorS-like"/>
    <property type="match status" value="1"/>
</dbReference>
<keyword evidence="6" id="KW-0808">Transferase</keyword>
<evidence type="ECO:0000256" key="8">
    <source>
        <dbReference type="ARBA" id="ARBA00022777"/>
    </source>
</evidence>